<dbReference type="OrthoDB" id="1888344at2759"/>
<dbReference type="AlphaFoldDB" id="A0A8S0PRU8"/>
<sequence length="580" mass="63545">MASLTPGILLKLLQNVDNKEFKVAGEHRSALLQVISIVPSLEDDPWETRGYYLRVSDSVHSAYVSVSDEDVELILGDKIQLGQFIHVTRLNTGSPVPVLCGVKPVPKRRPCIGDPKDLIASDFLNAKKVEAKVKTSKGKVKKAAEGKNRRLSLGNAKVGCGEGRRLSLDSTRKVWDNSPVRKNDAKGTSKSKSNNSHSFSDSRVTKKASPEMVNKKASPEKELMPKHPSVFPLKSKNVIVSPKHLSKPITKNLKSSDGDTLPSNINCQILSDSKNLWSSFSPTIQHIGEEVQNYRNVAFVSAARALEEASASEGIICCMSMFAELCDLSQRDSAGPLVEQFLSLDERMKKAAVVINALVSGRASDAKESNYSGLQCSPPKISHNSANKNASLWVQAAVGTGLSKFSLFTKEGEKCTTNGDKHHYVRIENIAMKNEENHSPKIKKTPLNHGSRRADSEVKGLQSRSRRSSSSTKGTSVGMEAWSQDSGLKDVALLADKLLSSSRIWFLNYLEGSLNNGFGLRTKGDSSDIAGLLGQLRRVNQWLDDAFKEGCGDDERMERLKKKLYTFLLDHVNSALIAGR</sequence>
<feature type="compositionally biased region" description="Basic and acidic residues" evidence="1">
    <location>
        <begin position="171"/>
        <end position="187"/>
    </location>
</feature>
<dbReference type="InterPro" id="IPR048297">
    <property type="entry name" value="DUF936_dom_pln"/>
</dbReference>
<dbReference type="GO" id="GO:0005874">
    <property type="term" value="C:microtubule"/>
    <property type="evidence" value="ECO:0007669"/>
    <property type="project" value="EnsemblPlants"/>
</dbReference>
<feature type="compositionally biased region" description="Basic and acidic residues" evidence="1">
    <location>
        <begin position="213"/>
        <end position="225"/>
    </location>
</feature>
<name>A0A8S0PRU8_OLEEU</name>
<dbReference type="Gramene" id="OE9A071980T1">
    <property type="protein sequence ID" value="OE9A071980C1"/>
    <property type="gene ID" value="OE9A071980"/>
</dbReference>
<dbReference type="InterPro" id="IPR049172">
    <property type="entry name" value="DUF6857_pln"/>
</dbReference>
<evidence type="ECO:0000313" key="4">
    <source>
        <dbReference type="EMBL" id="CAA2956721.1"/>
    </source>
</evidence>
<proteinExistence type="predicted"/>
<dbReference type="Pfam" id="PF21647">
    <property type="entry name" value="DUF6857"/>
    <property type="match status" value="1"/>
</dbReference>
<evidence type="ECO:0000256" key="1">
    <source>
        <dbReference type="SAM" id="MobiDB-lite"/>
    </source>
</evidence>
<comment type="caution">
    <text evidence="4">The sequence shown here is derived from an EMBL/GenBank/DDBJ whole genome shotgun (WGS) entry which is preliminary data.</text>
</comment>
<dbReference type="EMBL" id="CACTIH010000195">
    <property type="protein sequence ID" value="CAA2956721.1"/>
    <property type="molecule type" value="Genomic_DNA"/>
</dbReference>
<dbReference type="PANTHER" id="PTHR31928">
    <property type="entry name" value="EXPRESSED PROTEIN"/>
    <property type="match status" value="1"/>
</dbReference>
<reference evidence="4 5" key="1">
    <citation type="submission" date="2019-12" db="EMBL/GenBank/DDBJ databases">
        <authorList>
            <person name="Alioto T."/>
            <person name="Alioto T."/>
            <person name="Gomez Garrido J."/>
        </authorList>
    </citation>
    <scope>NUCLEOTIDE SEQUENCE [LARGE SCALE GENOMIC DNA]</scope>
</reference>
<organism evidence="4 5">
    <name type="scientific">Olea europaea subsp. europaea</name>
    <dbReference type="NCBI Taxonomy" id="158383"/>
    <lineage>
        <taxon>Eukaryota</taxon>
        <taxon>Viridiplantae</taxon>
        <taxon>Streptophyta</taxon>
        <taxon>Embryophyta</taxon>
        <taxon>Tracheophyta</taxon>
        <taxon>Spermatophyta</taxon>
        <taxon>Magnoliopsida</taxon>
        <taxon>eudicotyledons</taxon>
        <taxon>Gunneridae</taxon>
        <taxon>Pentapetalae</taxon>
        <taxon>asterids</taxon>
        <taxon>lamiids</taxon>
        <taxon>Lamiales</taxon>
        <taxon>Oleaceae</taxon>
        <taxon>Oleeae</taxon>
        <taxon>Olea</taxon>
    </lineage>
</organism>
<keyword evidence="5" id="KW-1185">Reference proteome</keyword>
<feature type="domain" description="DUF936" evidence="2">
    <location>
        <begin position="4"/>
        <end position="119"/>
    </location>
</feature>
<dbReference type="Pfam" id="PF06075">
    <property type="entry name" value="DUF936"/>
    <property type="match status" value="1"/>
</dbReference>
<accession>A0A8S0PRU8</accession>
<evidence type="ECO:0000313" key="5">
    <source>
        <dbReference type="Proteomes" id="UP000594638"/>
    </source>
</evidence>
<feature type="region of interest" description="Disordered" evidence="1">
    <location>
        <begin position="171"/>
        <end position="229"/>
    </location>
</feature>
<feature type="region of interest" description="Disordered" evidence="1">
    <location>
        <begin position="432"/>
        <end position="478"/>
    </location>
</feature>
<protein>
    <submittedName>
        <fullName evidence="4">Uncharacterized protein</fullName>
    </submittedName>
</protein>
<dbReference type="PANTHER" id="PTHR31928:SF7">
    <property type="entry name" value="FACTOR 1-DELTA, PUTATIVE (DUF936)-RELATED"/>
    <property type="match status" value="1"/>
</dbReference>
<feature type="domain" description="DUF6857" evidence="3">
    <location>
        <begin position="268"/>
        <end position="576"/>
    </location>
</feature>
<evidence type="ECO:0000259" key="3">
    <source>
        <dbReference type="Pfam" id="PF21647"/>
    </source>
</evidence>
<dbReference type="GO" id="GO:0008017">
    <property type="term" value="F:microtubule binding"/>
    <property type="evidence" value="ECO:0007669"/>
    <property type="project" value="EnsemblPlants"/>
</dbReference>
<evidence type="ECO:0000259" key="2">
    <source>
        <dbReference type="Pfam" id="PF06075"/>
    </source>
</evidence>
<feature type="compositionally biased region" description="Low complexity" evidence="1">
    <location>
        <begin position="190"/>
        <end position="202"/>
    </location>
</feature>
<gene>
    <name evidence="4" type="ORF">OLEA9_A071980</name>
</gene>
<dbReference type="Proteomes" id="UP000594638">
    <property type="component" value="Unassembled WGS sequence"/>
</dbReference>
<dbReference type="InterPro" id="IPR010341">
    <property type="entry name" value="DUF936_pln"/>
</dbReference>